<dbReference type="Proteomes" id="UP000839928">
    <property type="component" value="Unassembled WGS sequence"/>
</dbReference>
<evidence type="ECO:0000313" key="12">
    <source>
        <dbReference type="EMBL" id="HAB1572452.1"/>
    </source>
</evidence>
<dbReference type="EMBL" id="AAMIHC010000022">
    <property type="protein sequence ID" value="EDH6341842.1"/>
    <property type="molecule type" value="Genomic_DNA"/>
</dbReference>
<dbReference type="EMBL" id="DAAGBK010000014">
    <property type="protein sequence ID" value="HAB2371905.1"/>
    <property type="molecule type" value="Genomic_DNA"/>
</dbReference>
<evidence type="ECO:0000313" key="19">
    <source>
        <dbReference type="EMBL" id="HAB5771415.1"/>
    </source>
</evidence>
<reference evidence="9" key="7">
    <citation type="submission" date="2018-07" db="EMBL/GenBank/DDBJ databases">
        <authorList>
            <consortium name="PulseNet: The National Subtyping Network for Foodborne Disease Surveillance"/>
            <person name="Tarr C.L."/>
            <person name="Trees E."/>
            <person name="Katz L.S."/>
            <person name="Carleton-Romer H.A."/>
            <person name="Stroika S."/>
            <person name="Kucerova Z."/>
            <person name="Roache K.F."/>
            <person name="Sabol A.L."/>
            <person name="Besser J."/>
            <person name="Gerner-Smidt P."/>
        </authorList>
    </citation>
    <scope>NUCLEOTIDE SEQUENCE</scope>
    <source>
        <strain evidence="9">PNUSAS011364</strain>
        <strain evidence="11">PNUSAS013764</strain>
    </source>
</reference>
<dbReference type="EMBL" id="AAHMZR010000023">
    <property type="protein sequence ID" value="EBY0576691.1"/>
    <property type="molecule type" value="Genomic_DNA"/>
</dbReference>
<evidence type="ECO:0000313" key="2">
    <source>
        <dbReference type="EMBL" id="EBR0143529.1"/>
    </source>
</evidence>
<evidence type="ECO:0000313" key="5">
    <source>
        <dbReference type="EMBL" id="ECA7463507.1"/>
    </source>
</evidence>
<evidence type="ECO:0000313" key="27">
    <source>
        <dbReference type="Proteomes" id="UP000245147"/>
    </source>
</evidence>
<dbReference type="EMBL" id="DAAQWY010000017">
    <property type="protein sequence ID" value="HAE1220584.1"/>
    <property type="molecule type" value="Genomic_DNA"/>
</dbReference>
<dbReference type="EMBL" id="AAGQWK010000019">
    <property type="protein sequence ID" value="EBR0143529.1"/>
    <property type="molecule type" value="Genomic_DNA"/>
</dbReference>
<dbReference type="EMBL" id="DAAFUE010000014">
    <property type="protein sequence ID" value="HAB1572452.1"/>
    <property type="molecule type" value="Genomic_DNA"/>
</dbReference>
<dbReference type="Proteomes" id="UP000245147">
    <property type="component" value="Unassembled WGS sequence"/>
</dbReference>
<evidence type="ECO:0000313" key="4">
    <source>
        <dbReference type="EMBL" id="EBY0576691.1"/>
    </source>
</evidence>
<dbReference type="EMBL" id="DAAFXG010000016">
    <property type="protein sequence ID" value="HAB1884756.1"/>
    <property type="molecule type" value="Genomic_DNA"/>
</dbReference>
<evidence type="ECO:0000313" key="18">
    <source>
        <dbReference type="EMBL" id="HAB5023265.1"/>
    </source>
</evidence>
<evidence type="ECO:0000313" key="15">
    <source>
        <dbReference type="EMBL" id="HAB2060597.1"/>
    </source>
</evidence>
<evidence type="ECO:0000313" key="26">
    <source>
        <dbReference type="EMBL" id="PVL89297.1"/>
    </source>
</evidence>
<organism evidence="26 27">
    <name type="scientific">Salmonella enterica subsp. enterica serovar Agona</name>
    <dbReference type="NCBI Taxonomy" id="58095"/>
    <lineage>
        <taxon>Bacteria</taxon>
        <taxon>Pseudomonadati</taxon>
        <taxon>Pseudomonadota</taxon>
        <taxon>Gammaproteobacteria</taxon>
        <taxon>Enterobacterales</taxon>
        <taxon>Enterobacteriaceae</taxon>
        <taxon>Salmonella</taxon>
    </lineage>
</organism>
<dbReference type="EMBL" id="AAMEQR010000012">
    <property type="protein sequence ID" value="EDG5798395.1"/>
    <property type="molecule type" value="Genomic_DNA"/>
</dbReference>
<dbReference type="RefSeq" id="WP_000643709.1">
    <property type="nucleotide sequence ID" value="NZ_JALIFW010000016.1"/>
</dbReference>
<evidence type="ECO:0000313" key="10">
    <source>
        <dbReference type="EMBL" id="EDH6341842.1"/>
    </source>
</evidence>
<reference evidence="12" key="1">
    <citation type="journal article" date="2018" name="Genome Biol.">
        <title>SKESA: strategic k-mer extension for scrupulous assemblies.</title>
        <authorList>
            <person name="Souvorov A."/>
            <person name="Agarwala R."/>
            <person name="Lipman D.J."/>
        </authorList>
    </citation>
    <scope>NUCLEOTIDE SEQUENCE</scope>
    <source>
        <strain evidence="25">10-0327</strain>
        <strain evidence="24">13-0431</strain>
        <strain evidence="12">Salmonella enterica</strain>
    </source>
</reference>
<dbReference type="EMBL" id="DAAWDN010000137">
    <property type="protein sequence ID" value="HAF7549153.1"/>
    <property type="molecule type" value="Genomic_DNA"/>
</dbReference>
<evidence type="ECO:0000313" key="11">
    <source>
        <dbReference type="EMBL" id="EDH7244609.1"/>
    </source>
</evidence>
<reference evidence="2" key="3">
    <citation type="submission" date="2018-06" db="EMBL/GenBank/DDBJ databases">
        <authorList>
            <person name="Ashton P.M."/>
            <person name="Dallman T."/>
            <person name="Nair S."/>
            <person name="De Pinna E."/>
            <person name="Peters T."/>
            <person name="Grant K."/>
        </authorList>
    </citation>
    <scope>NUCLEOTIDE SEQUENCE</scope>
    <source>
        <strain evidence="4">152447</strain>
        <strain evidence="1">208936</strain>
        <strain evidence="3">250819</strain>
        <strain evidence="10">369915</strain>
        <strain evidence="2">428140</strain>
    </source>
</reference>
<evidence type="ECO:0000313" key="22">
    <source>
        <dbReference type="EMBL" id="HAE1220584.1"/>
    </source>
</evidence>
<dbReference type="EMBL" id="AALSOQ010000017">
    <property type="protein sequence ID" value="EDC9468138.1"/>
    <property type="molecule type" value="Genomic_DNA"/>
</dbReference>
<gene>
    <name evidence="6" type="ORF">A3Z75_15830</name>
    <name evidence="9" type="ORF">B7643_17075</name>
    <name evidence="7" type="ORF">BEI99_21430</name>
    <name evidence="8" type="ORF">BH418_15690</name>
    <name evidence="26" type="ORF">C4792_21305</name>
    <name evidence="10" type="ORF">CB381_18260</name>
    <name evidence="11" type="ORF">CBN47_06160</name>
    <name evidence="1" type="ORF">DKS77_14210</name>
    <name evidence="3" type="ORF">DLB38_16950</name>
    <name evidence="2" type="ORF">DNV88_18430</name>
    <name evidence="4" type="ORF">DUR08_17260</name>
    <name evidence="5" type="ORF">EPK73_14595</name>
    <name evidence="22" type="ORF">G2913_20970</name>
    <name evidence="23" type="ORF">G3A30_21640</name>
    <name evidence="24" type="ORF">G4K93_004310</name>
    <name evidence="25" type="ORF">G9257_004659</name>
    <name evidence="18" type="ORF">GB020_20765</name>
    <name evidence="17" type="ORF">GB182_21035</name>
    <name evidence="20" type="ORF">GB352_20730</name>
    <name evidence="16" type="ORF">GB356_21030</name>
    <name evidence="21" type="ORF">GB394_21070</name>
    <name evidence="15" type="ORF">GB613_18380</name>
    <name evidence="19" type="ORF">GBS17_21035</name>
    <name evidence="12" type="ORF">GBX08_21065</name>
    <name evidence="13" type="ORF">GBY12_20745</name>
    <name evidence="14" type="ORF">GBY78_21065</name>
</gene>
<dbReference type="EMBL" id="DAASRO010000016">
    <property type="protein sequence ID" value="HAE6730423.1"/>
    <property type="molecule type" value="Genomic_DNA"/>
</dbReference>
<evidence type="ECO:0000313" key="16">
    <source>
        <dbReference type="EMBL" id="HAB2371905.1"/>
    </source>
</evidence>
<reference evidence="24" key="5">
    <citation type="submission" date="2018-07" db="EMBL/GenBank/DDBJ databases">
        <authorList>
            <consortium name="NCBI Pathogen Detection Project"/>
        </authorList>
    </citation>
    <scope>NUCLEOTIDE SEQUENCE</scope>
    <source>
        <strain evidence="25">10-0327</strain>
        <strain evidence="24">13-0431</strain>
        <strain evidence="12">Salmonella enterica</strain>
    </source>
</reference>
<evidence type="ECO:0000313" key="23">
    <source>
        <dbReference type="EMBL" id="HAE1458989.1"/>
    </source>
</evidence>
<evidence type="ECO:0000313" key="14">
    <source>
        <dbReference type="EMBL" id="HAB1884756.1"/>
    </source>
</evidence>
<dbReference type="EMBL" id="AAHDEP010000030">
    <property type="protein sequence ID" value="EBU7986421.1"/>
    <property type="molecule type" value="Genomic_DNA"/>
</dbReference>
<dbReference type="EMBL" id="DAAHFX010000017">
    <property type="protein sequence ID" value="HAB5941852.1"/>
    <property type="molecule type" value="Genomic_DNA"/>
</dbReference>
<reference evidence="8" key="6">
    <citation type="submission" date="2018-07" db="EMBL/GenBank/DDBJ databases">
        <authorList>
            <consortium name="GenomeTrakr network: Whole genome sequencing for foodborne pathogen traceback"/>
        </authorList>
    </citation>
    <scope>NUCLEOTIDE SEQUENCE</scope>
    <source>
        <strain evidence="8">ADRDL-16-8871</strain>
        <strain evidence="5">FSIS21923161</strain>
    </source>
</reference>
<evidence type="ECO:0000313" key="9">
    <source>
        <dbReference type="EMBL" id="EDG5798395.1"/>
    </source>
</evidence>
<evidence type="ECO:0000313" key="25">
    <source>
        <dbReference type="EMBL" id="HAF7549153.1"/>
    </source>
</evidence>
<evidence type="ECO:0000313" key="24">
    <source>
        <dbReference type="EMBL" id="HAE6730423.1"/>
    </source>
</evidence>
<evidence type="ECO:0000313" key="3">
    <source>
        <dbReference type="EMBL" id="EBU7986421.1"/>
    </source>
</evidence>
<evidence type="ECO:0000313" key="8">
    <source>
        <dbReference type="EMBL" id="EDC9468138.1"/>
    </source>
</evidence>
<evidence type="ECO:0000313" key="13">
    <source>
        <dbReference type="EMBL" id="HAB1804669.1"/>
    </source>
</evidence>
<dbReference type="EMBL" id="AAHVIS010000020">
    <property type="protein sequence ID" value="ECA7463507.1"/>
    <property type="molecule type" value="Genomic_DNA"/>
</dbReference>
<dbReference type="EMBL" id="DAAFYT010000056">
    <property type="protein sequence ID" value="HAB2060597.1"/>
    <property type="molecule type" value="Genomic_DNA"/>
</dbReference>
<reference evidence="26 27" key="2">
    <citation type="submission" date="2018-04" db="EMBL/GenBank/DDBJ databases">
        <title>Serotype diversity and antimicrobial resistance among Salmonella enterica isolated from patients at an equine referral hospital.</title>
        <authorList>
            <person name="Leon I.M."/>
            <person name="Lawhon S.D."/>
            <person name="Norman K.N."/>
            <person name="Threadgill D.S."/>
            <person name="Ohta N."/>
            <person name="Vinasco J."/>
            <person name="Scott H.M."/>
        </authorList>
    </citation>
    <scope>NUCLEOTIDE SEQUENCE [LARGE SCALE GENOMIC DNA]</scope>
    <source>
        <strain evidence="26 27">167</strain>
    </source>
</reference>
<dbReference type="EMBL" id="AAKRAK010000018">
    <property type="protein sequence ID" value="ECU7934346.1"/>
    <property type="molecule type" value="Genomic_DNA"/>
</dbReference>
<dbReference type="EMBL" id="QDOG01000015">
    <property type="protein sequence ID" value="PVL89297.1"/>
    <property type="molecule type" value="Genomic_DNA"/>
</dbReference>
<dbReference type="EMBL" id="DAAGXT010000017">
    <property type="protein sequence ID" value="HAB5023265.1"/>
    <property type="molecule type" value="Genomic_DNA"/>
</dbReference>
<dbReference type="EMBL" id="AAKNHU010000019">
    <property type="protein sequence ID" value="ECT6084959.1"/>
    <property type="molecule type" value="Genomic_DNA"/>
</dbReference>
<dbReference type="EMBL" id="DAAGBW010000014">
    <property type="protein sequence ID" value="HAB2426472.1"/>
    <property type="molecule type" value="Genomic_DNA"/>
</dbReference>
<dbReference type="AlphaFoldDB" id="A0A2T9HX37"/>
<evidence type="ECO:0000313" key="6">
    <source>
        <dbReference type="EMBL" id="ECT6084959.1"/>
    </source>
</evidence>
<protein>
    <submittedName>
        <fullName evidence="26">Uncharacterized protein</fullName>
    </submittedName>
</protein>
<evidence type="ECO:0000313" key="21">
    <source>
        <dbReference type="EMBL" id="HAB6238659.1"/>
    </source>
</evidence>
<evidence type="ECO:0000313" key="1">
    <source>
        <dbReference type="EMBL" id="EBQ8901924.1"/>
    </source>
</evidence>
<name>A0A2T9HX37_SALET</name>
<reference evidence="6" key="4">
    <citation type="submission" date="2018-07" db="EMBL/GenBank/DDBJ databases">
        <authorList>
            <consortium name="NARMS: The National Antimicrobial Resistance Monitoring System"/>
        </authorList>
    </citation>
    <scope>NUCLEOTIDE SEQUENCE</scope>
    <source>
        <strain evidence="6">CVM N57313F</strain>
        <strain evidence="7">FSIS1607168</strain>
    </source>
</reference>
<comment type="caution">
    <text evidence="26">The sequence shown here is derived from an EMBL/GenBank/DDBJ whole genome shotgun (WGS) entry which is preliminary data.</text>
</comment>
<evidence type="ECO:0000313" key="17">
    <source>
        <dbReference type="EMBL" id="HAB2426472.1"/>
    </source>
</evidence>
<dbReference type="EMBL" id="DAARAE010000192">
    <property type="protein sequence ID" value="HAE1458989.1"/>
    <property type="molecule type" value="Genomic_DNA"/>
</dbReference>
<dbReference type="EMBL" id="DAAHEN010000017">
    <property type="protein sequence ID" value="HAB5771415.1"/>
    <property type="molecule type" value="Genomic_DNA"/>
</dbReference>
<dbReference type="EMBL" id="AAMIOU010000008">
    <property type="protein sequence ID" value="EDH7244609.1"/>
    <property type="molecule type" value="Genomic_DNA"/>
</dbReference>
<dbReference type="EMBL" id="AAGQKS010000020">
    <property type="protein sequence ID" value="EBQ8901924.1"/>
    <property type="molecule type" value="Genomic_DNA"/>
</dbReference>
<accession>A0A2T9HX37</accession>
<proteinExistence type="predicted"/>
<dbReference type="EMBL" id="DAAHHO010000015">
    <property type="protein sequence ID" value="HAB6238659.1"/>
    <property type="molecule type" value="Genomic_DNA"/>
</dbReference>
<sequence>MKAIDVVYSVLAQSNISTIVREVIASPLPAYQRHALVQNIEQCISTCEGALDDGYQVQDLPRVLGGKGTLLDVFKSYARTLEEQYKMTLQEYIPLQNAVDAATYGYAERRNITIEESMVDGMHVVVFGMKGYIQPLFVLYACQDGSFSWKQNISLAPSVKEELPAYYQNCKMLRVMIEYVAKEHSYEINAKK</sequence>
<evidence type="ECO:0000313" key="7">
    <source>
        <dbReference type="EMBL" id="ECU7934346.1"/>
    </source>
</evidence>
<dbReference type="EMBL" id="DAAFWP010000016">
    <property type="protein sequence ID" value="HAB1804669.1"/>
    <property type="molecule type" value="Genomic_DNA"/>
</dbReference>
<evidence type="ECO:0000313" key="20">
    <source>
        <dbReference type="EMBL" id="HAB5941852.1"/>
    </source>
</evidence>